<feature type="domain" description="Histidine kinase/HSP90-like ATPase" evidence="2">
    <location>
        <begin position="18"/>
        <end position="124"/>
    </location>
</feature>
<keyword evidence="1" id="KW-0723">Serine/threonine-protein kinase</keyword>
<dbReference type="SUPFAM" id="SSF55874">
    <property type="entry name" value="ATPase domain of HSP90 chaperone/DNA topoisomerase II/histidine kinase"/>
    <property type="match status" value="1"/>
</dbReference>
<dbReference type="InterPro" id="IPR003594">
    <property type="entry name" value="HATPase_dom"/>
</dbReference>
<keyword evidence="3" id="KW-0808">Transferase</keyword>
<dbReference type="RefSeq" id="WP_106244666.1">
    <property type="nucleotide sequence ID" value="NZ_CP109074.1"/>
</dbReference>
<organism evidence="3 4">
    <name type="scientific">Nonomuraea fuscirosea</name>
    <dbReference type="NCBI Taxonomy" id="1291556"/>
    <lineage>
        <taxon>Bacteria</taxon>
        <taxon>Bacillati</taxon>
        <taxon>Actinomycetota</taxon>
        <taxon>Actinomycetes</taxon>
        <taxon>Streptosporangiales</taxon>
        <taxon>Streptosporangiaceae</taxon>
        <taxon>Nonomuraea</taxon>
    </lineage>
</organism>
<evidence type="ECO:0000313" key="4">
    <source>
        <dbReference type="Proteomes" id="UP000238312"/>
    </source>
</evidence>
<evidence type="ECO:0000313" key="3">
    <source>
        <dbReference type="EMBL" id="PRX62707.1"/>
    </source>
</evidence>
<keyword evidence="4" id="KW-1185">Reference proteome</keyword>
<sequence>MCRQVFCTSFARGRITFLRRAVAEHAGRAGLTGRGLEDFVLAVNEIVTNAVVHGGGHGRLRLWTRGERLWCEITDEGPGLPAGWMGDMRPPAGFDSCGRGLWLTSMLCEHITIVSGPAGTSVTFAAMRA</sequence>
<dbReference type="AlphaFoldDB" id="A0A2T0MV68"/>
<keyword evidence="3" id="KW-0418">Kinase</keyword>
<dbReference type="Gene3D" id="3.30.565.10">
    <property type="entry name" value="Histidine kinase-like ATPase, C-terminal domain"/>
    <property type="match status" value="1"/>
</dbReference>
<protein>
    <submittedName>
        <fullName evidence="3">Anti-sigma regulatory factor (Ser/Thr protein kinase)</fullName>
    </submittedName>
</protein>
<accession>A0A2T0MV68</accession>
<dbReference type="OrthoDB" id="4350801at2"/>
<dbReference type="InterPro" id="IPR050267">
    <property type="entry name" value="Anti-sigma-factor_SerPK"/>
</dbReference>
<name>A0A2T0MV68_9ACTN</name>
<proteinExistence type="predicted"/>
<dbReference type="CDD" id="cd16936">
    <property type="entry name" value="HATPase_RsbW-like"/>
    <property type="match status" value="1"/>
</dbReference>
<dbReference type="InterPro" id="IPR036890">
    <property type="entry name" value="HATPase_C_sf"/>
</dbReference>
<dbReference type="EMBL" id="PVNG01000012">
    <property type="protein sequence ID" value="PRX62707.1"/>
    <property type="molecule type" value="Genomic_DNA"/>
</dbReference>
<evidence type="ECO:0000259" key="2">
    <source>
        <dbReference type="Pfam" id="PF13581"/>
    </source>
</evidence>
<dbReference type="PANTHER" id="PTHR35526:SF3">
    <property type="entry name" value="ANTI-SIGMA-F FACTOR RSBW"/>
    <property type="match status" value="1"/>
</dbReference>
<dbReference type="Pfam" id="PF13581">
    <property type="entry name" value="HATPase_c_2"/>
    <property type="match status" value="1"/>
</dbReference>
<comment type="caution">
    <text evidence="3">The sequence shown here is derived from an EMBL/GenBank/DDBJ whole genome shotgun (WGS) entry which is preliminary data.</text>
</comment>
<reference evidence="3 4" key="1">
    <citation type="submission" date="2018-03" db="EMBL/GenBank/DDBJ databases">
        <title>Genomic Encyclopedia of Type Strains, Phase III (KMG-III): the genomes of soil and plant-associated and newly described type strains.</title>
        <authorList>
            <person name="Whitman W."/>
        </authorList>
    </citation>
    <scope>NUCLEOTIDE SEQUENCE [LARGE SCALE GENOMIC DNA]</scope>
    <source>
        <strain evidence="3 4">CGMCC 4.7104</strain>
    </source>
</reference>
<dbReference type="GO" id="GO:0004674">
    <property type="term" value="F:protein serine/threonine kinase activity"/>
    <property type="evidence" value="ECO:0007669"/>
    <property type="project" value="UniProtKB-KW"/>
</dbReference>
<evidence type="ECO:0000256" key="1">
    <source>
        <dbReference type="ARBA" id="ARBA00022527"/>
    </source>
</evidence>
<dbReference type="PANTHER" id="PTHR35526">
    <property type="entry name" value="ANTI-SIGMA-F FACTOR RSBW-RELATED"/>
    <property type="match status" value="1"/>
</dbReference>
<gene>
    <name evidence="3" type="ORF">B0I32_112203</name>
</gene>
<dbReference type="Proteomes" id="UP000238312">
    <property type="component" value="Unassembled WGS sequence"/>
</dbReference>